<dbReference type="Gene3D" id="1.10.600.10">
    <property type="entry name" value="Farnesyl Diphosphate Synthase"/>
    <property type="match status" value="1"/>
</dbReference>
<comment type="cofactor">
    <cofactor evidence="1 4">
        <name>Mg(2+)</name>
        <dbReference type="ChEBI" id="CHEBI:18420"/>
    </cofactor>
</comment>
<dbReference type="SUPFAM" id="SSF48576">
    <property type="entry name" value="Terpenoid synthases"/>
    <property type="match status" value="1"/>
</dbReference>
<evidence type="ECO:0000256" key="3">
    <source>
        <dbReference type="ARBA" id="ARBA00022842"/>
    </source>
</evidence>
<reference evidence="5 6" key="1">
    <citation type="submission" date="2016-11" db="EMBL/GenBank/DDBJ databases">
        <title>Draft Genome Assembly of Colletotrichum chlorophyti a pathogen of herbaceous plants.</title>
        <authorList>
            <person name="Gan P."/>
            <person name="Narusaka M."/>
            <person name="Tsushima A."/>
            <person name="Narusaka Y."/>
            <person name="Takano Y."/>
            <person name="Shirasu K."/>
        </authorList>
    </citation>
    <scope>NUCLEOTIDE SEQUENCE [LARGE SCALE GENOMIC DNA]</scope>
    <source>
        <strain evidence="5 6">NTL11</strain>
    </source>
</reference>
<dbReference type="InterPro" id="IPR008949">
    <property type="entry name" value="Isoprenoid_synthase_dom_sf"/>
</dbReference>
<name>A0A1Q8S3V8_9PEZI</name>
<dbReference type="Pfam" id="PF19086">
    <property type="entry name" value="Terpene_syn_C_2"/>
    <property type="match status" value="1"/>
</dbReference>
<organism evidence="5 6">
    <name type="scientific">Colletotrichum chlorophyti</name>
    <dbReference type="NCBI Taxonomy" id="708187"/>
    <lineage>
        <taxon>Eukaryota</taxon>
        <taxon>Fungi</taxon>
        <taxon>Dikarya</taxon>
        <taxon>Ascomycota</taxon>
        <taxon>Pezizomycotina</taxon>
        <taxon>Sordariomycetes</taxon>
        <taxon>Hypocreomycetidae</taxon>
        <taxon>Glomerellales</taxon>
        <taxon>Glomerellaceae</taxon>
        <taxon>Colletotrichum</taxon>
    </lineage>
</organism>
<dbReference type="OrthoDB" id="2861623at2759"/>
<evidence type="ECO:0000256" key="4">
    <source>
        <dbReference type="RuleBase" id="RU366034"/>
    </source>
</evidence>
<keyword evidence="3 4" id="KW-0460">Magnesium</keyword>
<proteinExistence type="inferred from homology"/>
<keyword evidence="6" id="KW-1185">Reference proteome</keyword>
<keyword evidence="4" id="KW-0479">Metal-binding</keyword>
<evidence type="ECO:0000256" key="1">
    <source>
        <dbReference type="ARBA" id="ARBA00001946"/>
    </source>
</evidence>
<evidence type="ECO:0000256" key="2">
    <source>
        <dbReference type="ARBA" id="ARBA00006333"/>
    </source>
</evidence>
<comment type="similarity">
    <text evidence="2 4">Belongs to the terpene synthase family.</text>
</comment>
<dbReference type="GO" id="GO:0010333">
    <property type="term" value="F:terpene synthase activity"/>
    <property type="evidence" value="ECO:0007669"/>
    <property type="project" value="InterPro"/>
</dbReference>
<dbReference type="EMBL" id="MPGH01000022">
    <property type="protein sequence ID" value="OLN96168.1"/>
    <property type="molecule type" value="Genomic_DNA"/>
</dbReference>
<evidence type="ECO:0000313" key="5">
    <source>
        <dbReference type="EMBL" id="OLN96168.1"/>
    </source>
</evidence>
<dbReference type="AlphaFoldDB" id="A0A1Q8S3V8"/>
<gene>
    <name evidence="5" type="ORF">CCHL11_03179</name>
</gene>
<dbReference type="GO" id="GO:0008299">
    <property type="term" value="P:isoprenoid biosynthetic process"/>
    <property type="evidence" value="ECO:0007669"/>
    <property type="project" value="UniProtKB-ARBA"/>
</dbReference>
<dbReference type="Proteomes" id="UP000186583">
    <property type="component" value="Unassembled WGS sequence"/>
</dbReference>
<accession>A0A1Q8S3V8</accession>
<dbReference type="STRING" id="708187.A0A1Q8S3V8"/>
<protein>
    <recommendedName>
        <fullName evidence="4">Terpene synthase</fullName>
        <ecNumber evidence="4">4.2.3.-</ecNumber>
    </recommendedName>
</protein>
<dbReference type="GO" id="GO:0046872">
    <property type="term" value="F:metal ion binding"/>
    <property type="evidence" value="ECO:0007669"/>
    <property type="project" value="UniProtKB-KW"/>
</dbReference>
<sequence>MAGYTESAQLASRLDGQVMIIPDLRGMLAHWPSGENVHGPDIEAHINGILDRTASGTDKANVMEANPALLASWLKKLATLTMMVLWQGRLDDYIETLEYKSPNKAKEFHSRAKEYIAKYLQLSEGPRDDSSTPVIGDFEMVAQIVCRGYGKDQRRRLRISLFDYLDSTVQEMRYIQAGRIPVKQVYESLRRKTGGAGPLCALAEYAAGVQLSATIIDSKPFGEMLRAVSIIIGLTNDLLSLGKELRNGRTLSMVPVLLWNDKRNNLNSVVEDVVEDIRKAVKEFDVLENRLIHKYAAEAEDIRKVTTTFKTICTGNLAWRQVLLFPSMYRFRY</sequence>
<dbReference type="PANTHER" id="PTHR35201:SF4">
    <property type="entry name" value="BETA-PINACENE SYNTHASE-RELATED"/>
    <property type="match status" value="1"/>
</dbReference>
<dbReference type="EC" id="4.2.3.-" evidence="4"/>
<comment type="caution">
    <text evidence="5">The sequence shown here is derived from an EMBL/GenBank/DDBJ whole genome shotgun (WGS) entry which is preliminary data.</text>
</comment>
<evidence type="ECO:0000313" key="6">
    <source>
        <dbReference type="Proteomes" id="UP000186583"/>
    </source>
</evidence>
<dbReference type="InterPro" id="IPR034686">
    <property type="entry name" value="Terpene_cyclase-like_2"/>
</dbReference>
<keyword evidence="4" id="KW-0456">Lyase</keyword>
<dbReference type="PANTHER" id="PTHR35201">
    <property type="entry name" value="TERPENE SYNTHASE"/>
    <property type="match status" value="1"/>
</dbReference>